<dbReference type="GO" id="GO:0061504">
    <property type="term" value="P:cyclic threonylcarbamoyladenosine biosynthetic process"/>
    <property type="evidence" value="ECO:0007669"/>
    <property type="project" value="TreeGrafter"/>
</dbReference>
<feature type="domain" description="THIF-type NAD/FAD binding fold" evidence="1">
    <location>
        <begin position="369"/>
        <end position="501"/>
    </location>
</feature>
<accession>A0A089ZIC0</accession>
<organism evidence="3 4">
    <name type="scientific">Methanobacterium formicicum</name>
    <dbReference type="NCBI Taxonomy" id="2162"/>
    <lineage>
        <taxon>Archaea</taxon>
        <taxon>Methanobacteriati</taxon>
        <taxon>Methanobacteriota</taxon>
        <taxon>Methanomada group</taxon>
        <taxon>Methanobacteria</taxon>
        <taxon>Methanobacteriales</taxon>
        <taxon>Methanobacteriaceae</taxon>
        <taxon>Methanobacterium</taxon>
    </lineage>
</organism>
<evidence type="ECO:0000313" key="4">
    <source>
        <dbReference type="Proteomes" id="UP000029661"/>
    </source>
</evidence>
<protein>
    <submittedName>
        <fullName evidence="3">ThiF family protein</fullName>
    </submittedName>
</protein>
<dbReference type="Gene3D" id="3.40.50.720">
    <property type="entry name" value="NAD(P)-binding Rossmann-like Domain"/>
    <property type="match status" value="1"/>
</dbReference>
<dbReference type="EMBL" id="CP006933">
    <property type="protein sequence ID" value="AIS32353.1"/>
    <property type="molecule type" value="Genomic_DNA"/>
</dbReference>
<dbReference type="RefSeq" id="WP_048085336.1">
    <property type="nucleotide sequence ID" value="NZ_CP006933.1"/>
</dbReference>
<sequence length="599" mass="69342">MQRKEVADELKRARRALDGGIKEVKILEDWQWNQRLEKWFIKINITIDTQGKIPANSIWYVVVDDIYPKGIVKIYPDINGCYLTFEHQSNNGDIEKNGLWRKGSPCLDSPLKCLAKYDYDPEPINSDERLFWNVKRLIKWIRAANNNKLINNGDPFELPEFKIDSTKFCVFSENELSFMRWESVNNKFGIVKLALATYNSNPSIYFIKKFTTCNGEIIPVNWGKYLSQNFKSPITAIWIILNEIPVVNERQAPNTLGELFKACKKQGIDLLNIIEKIVENIRKEKEHILLLGFPIPKTVGDKNSVIYWQAIKLPTLSQRKHTARGYRHGKDGRWRRDVNEILLPKKKCHWFKSQNWNMDEINNRGQLIMDITTKKVLIIGSGTLGASVAELLVRSGVTNISIMDNDEIEIGNLSRHPLGLMQIGKSKSEEMSFFLNQINPHADVKHIKDEFKLSDKITEQLENFDLIIDCTSEDIVLDDLEQINFSKEKIFVSISIGYKGEKLFLFLQKGKKFKKDNFMAKIFPWLEKEKDKFSNEVLPRDGTGCWSSVFPARYDDILIASSTSIKVIENFIENNNKELISIYEQYSSEGIFVGYKKIE</sequence>
<dbReference type="STRING" id="2162.BRM9_1539"/>
<gene>
    <name evidence="3" type="ORF">BRM9_1539</name>
</gene>
<dbReference type="InterPro" id="IPR045886">
    <property type="entry name" value="ThiF/MoeB/HesA"/>
</dbReference>
<dbReference type="GeneID" id="24792705"/>
<feature type="domain" description="Cap2 central linker" evidence="2">
    <location>
        <begin position="147"/>
        <end position="356"/>
    </location>
</feature>
<dbReference type="Pfam" id="PF26398">
    <property type="entry name" value="Cap2_linker"/>
    <property type="match status" value="1"/>
</dbReference>
<dbReference type="CDD" id="cd01483">
    <property type="entry name" value="E1_enzyme_family"/>
    <property type="match status" value="1"/>
</dbReference>
<dbReference type="GO" id="GO:0008641">
    <property type="term" value="F:ubiquitin-like modifier activating enzyme activity"/>
    <property type="evidence" value="ECO:0007669"/>
    <property type="project" value="InterPro"/>
</dbReference>
<dbReference type="Proteomes" id="UP000029661">
    <property type="component" value="Chromosome"/>
</dbReference>
<dbReference type="SUPFAM" id="SSF69572">
    <property type="entry name" value="Activating enzymes of the ubiquitin-like proteins"/>
    <property type="match status" value="1"/>
</dbReference>
<dbReference type="AlphaFoldDB" id="A0A089ZIC0"/>
<name>A0A089ZIC0_METFO</name>
<evidence type="ECO:0000259" key="2">
    <source>
        <dbReference type="Pfam" id="PF26398"/>
    </source>
</evidence>
<dbReference type="PANTHER" id="PTHR43267:SF1">
    <property type="entry name" value="TRNA THREONYLCARBAMOYLADENOSINE DEHYDRATASE"/>
    <property type="match status" value="1"/>
</dbReference>
<dbReference type="Pfam" id="PF00899">
    <property type="entry name" value="ThiF"/>
    <property type="match status" value="1"/>
</dbReference>
<dbReference type="InterPro" id="IPR058964">
    <property type="entry name" value="Cap2_linker"/>
</dbReference>
<reference evidence="3 4" key="1">
    <citation type="submission" date="2013-12" db="EMBL/GenBank/DDBJ databases">
        <title>The complete genome sequence of Methanobacterium sp. BRM9.</title>
        <authorList>
            <consortium name="Pastoral Greenhouse Gas Research Consortium"/>
            <person name="Kelly W.J."/>
            <person name="Leahy S.C."/>
            <person name="Perry R."/>
            <person name="Li D."/>
            <person name="Altermann E."/>
            <person name="Lambie S.C."/>
            <person name="Attwood G.T."/>
        </authorList>
    </citation>
    <scope>NUCLEOTIDE SEQUENCE [LARGE SCALE GENOMIC DNA]</scope>
    <source>
        <strain evidence="3 4">BRM9</strain>
    </source>
</reference>
<dbReference type="InterPro" id="IPR000594">
    <property type="entry name" value="ThiF_NAD_FAD-bd"/>
</dbReference>
<evidence type="ECO:0000259" key="1">
    <source>
        <dbReference type="Pfam" id="PF00899"/>
    </source>
</evidence>
<dbReference type="InterPro" id="IPR035985">
    <property type="entry name" value="Ubiquitin-activating_enz"/>
</dbReference>
<dbReference type="GO" id="GO:0061503">
    <property type="term" value="F:tRNA threonylcarbamoyladenosine dehydratase"/>
    <property type="evidence" value="ECO:0007669"/>
    <property type="project" value="TreeGrafter"/>
</dbReference>
<dbReference type="OrthoDB" id="296999at2157"/>
<dbReference type="PANTHER" id="PTHR43267">
    <property type="entry name" value="TRNA THREONYLCARBAMOYLADENOSINE DEHYDRATASE"/>
    <property type="match status" value="1"/>
</dbReference>
<dbReference type="KEGG" id="mfc:BRM9_1539"/>
<proteinExistence type="predicted"/>
<evidence type="ECO:0000313" key="3">
    <source>
        <dbReference type="EMBL" id="AIS32353.1"/>
    </source>
</evidence>